<dbReference type="EMBL" id="CP117683">
    <property type="protein sequence ID" value="WDC91685.1"/>
    <property type="molecule type" value="Genomic_DNA"/>
</dbReference>
<dbReference type="InterPro" id="IPR010064">
    <property type="entry name" value="HK97-gp10_tail"/>
</dbReference>
<sequence length="115" mass="12829">MGVTLSGGSGFEHFLDAKINVGTEVIEVIKRNGAQMQQRAQSLAPVDTGFLKRDITLSFTNAGVEFAAAISGDAEYDPYQEYGTRFMPGKPHIRPAYYTQRIIFTKDIRELVLRK</sequence>
<protein>
    <recommendedName>
        <fullName evidence="3">HK97 gp10 family phage protein</fullName>
    </recommendedName>
</protein>
<dbReference type="Proteomes" id="UP001215533">
    <property type="component" value="Chromosome"/>
</dbReference>
<evidence type="ECO:0000313" key="1">
    <source>
        <dbReference type="EMBL" id="WDC91685.1"/>
    </source>
</evidence>
<dbReference type="AlphaFoldDB" id="A0AAJ5RI18"/>
<accession>A0AAJ5RI18</accession>
<dbReference type="NCBIfam" id="TIGR01725">
    <property type="entry name" value="phge_HK97_gp10"/>
    <property type="match status" value="1"/>
</dbReference>
<proteinExistence type="predicted"/>
<organism evidence="1 2">
    <name type="scientific">Latilactobacillus curvatus</name>
    <name type="common">Lactobacillus curvatus</name>
    <dbReference type="NCBI Taxonomy" id="28038"/>
    <lineage>
        <taxon>Bacteria</taxon>
        <taxon>Bacillati</taxon>
        <taxon>Bacillota</taxon>
        <taxon>Bacilli</taxon>
        <taxon>Lactobacillales</taxon>
        <taxon>Lactobacillaceae</taxon>
        <taxon>Latilactobacillus</taxon>
    </lineage>
</organism>
<gene>
    <name evidence="1" type="ORF">PSR33_05720</name>
</gene>
<evidence type="ECO:0008006" key="3">
    <source>
        <dbReference type="Google" id="ProtNLM"/>
    </source>
</evidence>
<name>A0AAJ5RI18_LATCU</name>
<evidence type="ECO:0000313" key="2">
    <source>
        <dbReference type="Proteomes" id="UP001215533"/>
    </source>
</evidence>
<reference evidence="1" key="1">
    <citation type="submission" date="2023-02" db="EMBL/GenBank/DDBJ databases">
        <title>Complete genome sequence of Lactobacillus curvatus CACC879 isolated from Pig feces.</title>
        <authorList>
            <person name="Park S."/>
            <person name="Park M.A."/>
            <person name="Kim D.-H."/>
            <person name="Kim Y."/>
        </authorList>
    </citation>
    <scope>NUCLEOTIDE SEQUENCE</scope>
    <source>
        <strain evidence="1">CACC879</strain>
    </source>
</reference>